<name>A0A507QTG3_MONPU</name>
<evidence type="ECO:0000256" key="2">
    <source>
        <dbReference type="ARBA" id="ARBA00022801"/>
    </source>
</evidence>
<dbReference type="InterPro" id="IPR050654">
    <property type="entry name" value="AChE-related_enzymes"/>
</dbReference>
<dbReference type="STRING" id="5098.A0A507QTG3"/>
<dbReference type="InterPro" id="IPR002018">
    <property type="entry name" value="CarbesteraseB"/>
</dbReference>
<dbReference type="EMBL" id="VIFY01000112">
    <property type="protein sequence ID" value="TQB70334.1"/>
    <property type="molecule type" value="Genomic_DNA"/>
</dbReference>
<proteinExistence type="inferred from homology"/>
<dbReference type="AlphaFoldDB" id="A0A507QTG3"/>
<feature type="chain" id="PRO_5021462540" description="Carboxylic ester hydrolase" evidence="3">
    <location>
        <begin position="20"/>
        <end position="554"/>
    </location>
</feature>
<dbReference type="Proteomes" id="UP000319663">
    <property type="component" value="Unassembled WGS sequence"/>
</dbReference>
<keyword evidence="6" id="KW-1185">Reference proteome</keyword>
<evidence type="ECO:0000256" key="1">
    <source>
        <dbReference type="ARBA" id="ARBA00005964"/>
    </source>
</evidence>
<dbReference type="PANTHER" id="PTHR43918:SF4">
    <property type="entry name" value="CARBOXYLIC ESTER HYDROLASE"/>
    <property type="match status" value="1"/>
</dbReference>
<dbReference type="PROSITE" id="PS00122">
    <property type="entry name" value="CARBOXYLESTERASE_B_1"/>
    <property type="match status" value="1"/>
</dbReference>
<dbReference type="PROSITE" id="PS00941">
    <property type="entry name" value="CARBOXYLESTERASE_B_2"/>
    <property type="match status" value="1"/>
</dbReference>
<dbReference type="Gene3D" id="3.40.50.1820">
    <property type="entry name" value="alpha/beta hydrolase"/>
    <property type="match status" value="1"/>
</dbReference>
<protein>
    <recommendedName>
        <fullName evidence="3">Carboxylic ester hydrolase</fullName>
        <ecNumber evidence="3">3.1.1.-</ecNumber>
    </recommendedName>
</protein>
<keyword evidence="3" id="KW-0732">Signal</keyword>
<dbReference type="SMR" id="A0A507QTG3"/>
<keyword evidence="2 3" id="KW-0378">Hydrolase</keyword>
<dbReference type="GO" id="GO:0052689">
    <property type="term" value="F:carboxylic ester hydrolase activity"/>
    <property type="evidence" value="ECO:0007669"/>
    <property type="project" value="TreeGrafter"/>
</dbReference>
<dbReference type="OrthoDB" id="408631at2759"/>
<gene>
    <name evidence="5" type="ORF">MPDQ_000645</name>
</gene>
<evidence type="ECO:0000313" key="5">
    <source>
        <dbReference type="EMBL" id="TQB70334.1"/>
    </source>
</evidence>
<dbReference type="PANTHER" id="PTHR43918">
    <property type="entry name" value="ACETYLCHOLINESTERASE"/>
    <property type="match status" value="1"/>
</dbReference>
<evidence type="ECO:0000259" key="4">
    <source>
        <dbReference type="Pfam" id="PF00135"/>
    </source>
</evidence>
<sequence length="554" mass="61676">MWFEASFTLLLLFSSHVNGAPNREKYMPVQRSANHPALAPIVNLGYSKYQGIVLDSGVNEYLGMRYAEPPVGNLRWRAPQDLRRTNMTVQNATQVGPSCLGNSAPSPYSDAEEDCLFVNVFTPSDATPASNLPVWFFIQGGGFAANTDPNVNGTEIVKRSNNSIVFVTVNYRVGAFGFLASELIRRNGDLNVGLLDQRKALRWVQRYIRLFGGNPNHVVIHGDSAGAGSVALHMTAYGGRDDGLFIGGICESPFFPTHRTVNESEFQFQRFITSVGCLNATDPIACLRSKDTATLQSADVLSPFPGAKGLPDWSFLPVVDGTFSQDRLYTLFQQGKMARVPTIVGDDTDEGTYFAANASTSAEFLEFIRSNYPSLSNNDLECIKKTYPLMAPLESRAAWFPSAAAAYGDATFTCPGLEISRSMAKYLSPDNTWNYRYNVMDWDNIRWGLGVPHVFEMPAIFGVGMTKPCVNCSYSTYNSPIVPIVMDYWISFIKGLDPNRYRNPDAPYWHPFGQEQGQERRLKFQTNATAMEGIPQYQRDRCSLWKSMVSRTEQ</sequence>
<organism evidence="5 6">
    <name type="scientific">Monascus purpureus</name>
    <name type="common">Red mold</name>
    <name type="synonym">Monascus anka</name>
    <dbReference type="NCBI Taxonomy" id="5098"/>
    <lineage>
        <taxon>Eukaryota</taxon>
        <taxon>Fungi</taxon>
        <taxon>Dikarya</taxon>
        <taxon>Ascomycota</taxon>
        <taxon>Pezizomycotina</taxon>
        <taxon>Eurotiomycetes</taxon>
        <taxon>Eurotiomycetidae</taxon>
        <taxon>Eurotiales</taxon>
        <taxon>Aspergillaceae</taxon>
        <taxon>Monascus</taxon>
    </lineage>
</organism>
<dbReference type="EC" id="3.1.1.-" evidence="3"/>
<comment type="caution">
    <text evidence="5">The sequence shown here is derived from an EMBL/GenBank/DDBJ whole genome shotgun (WGS) entry which is preliminary data.</text>
</comment>
<feature type="signal peptide" evidence="3">
    <location>
        <begin position="1"/>
        <end position="19"/>
    </location>
</feature>
<dbReference type="SUPFAM" id="SSF53474">
    <property type="entry name" value="alpha/beta-Hydrolases"/>
    <property type="match status" value="1"/>
</dbReference>
<dbReference type="InterPro" id="IPR019826">
    <property type="entry name" value="Carboxylesterase_B_AS"/>
</dbReference>
<reference evidence="5 6" key="1">
    <citation type="submission" date="2019-06" db="EMBL/GenBank/DDBJ databases">
        <title>Wine fermentation using esterase from Monascus purpureus.</title>
        <authorList>
            <person name="Geng C."/>
            <person name="Zhang Y."/>
        </authorList>
    </citation>
    <scope>NUCLEOTIDE SEQUENCE [LARGE SCALE GENOMIC DNA]</scope>
    <source>
        <strain evidence="5">HQ1</strain>
    </source>
</reference>
<feature type="domain" description="Carboxylesterase type B" evidence="4">
    <location>
        <begin position="40"/>
        <end position="531"/>
    </location>
</feature>
<accession>A0A507QTG3</accession>
<dbReference type="InterPro" id="IPR019819">
    <property type="entry name" value="Carboxylesterase_B_CS"/>
</dbReference>
<evidence type="ECO:0000256" key="3">
    <source>
        <dbReference type="RuleBase" id="RU361235"/>
    </source>
</evidence>
<dbReference type="InterPro" id="IPR029058">
    <property type="entry name" value="AB_hydrolase_fold"/>
</dbReference>
<dbReference type="Pfam" id="PF00135">
    <property type="entry name" value="COesterase"/>
    <property type="match status" value="1"/>
</dbReference>
<comment type="similarity">
    <text evidence="1 3">Belongs to the type-B carboxylesterase/lipase family.</text>
</comment>
<evidence type="ECO:0000313" key="6">
    <source>
        <dbReference type="Proteomes" id="UP000319663"/>
    </source>
</evidence>